<accession>A0ABT0UM01</accession>
<feature type="transmembrane region" description="Helical" evidence="1">
    <location>
        <begin position="139"/>
        <end position="158"/>
    </location>
</feature>
<comment type="caution">
    <text evidence="2">The sequence shown here is derived from an EMBL/GenBank/DDBJ whole genome shotgun (WGS) entry which is preliminary data.</text>
</comment>
<dbReference type="Proteomes" id="UP001431429">
    <property type="component" value="Unassembled WGS sequence"/>
</dbReference>
<feature type="transmembrane region" description="Helical" evidence="1">
    <location>
        <begin position="107"/>
        <end position="130"/>
    </location>
</feature>
<gene>
    <name evidence="2" type="ORF">NBG84_10105</name>
</gene>
<dbReference type="Pfam" id="PF20128">
    <property type="entry name" value="DUF6518"/>
    <property type="match status" value="1"/>
</dbReference>
<protein>
    <submittedName>
        <fullName evidence="2">DUF6518 family protein</fullName>
    </submittedName>
</protein>
<feature type="transmembrane region" description="Helical" evidence="1">
    <location>
        <begin position="76"/>
        <end position="95"/>
    </location>
</feature>
<proteinExistence type="predicted"/>
<organism evidence="2 3">
    <name type="scientific">Streptomyces albipurpureus</name>
    <dbReference type="NCBI Taxonomy" id="2897419"/>
    <lineage>
        <taxon>Bacteria</taxon>
        <taxon>Bacillati</taxon>
        <taxon>Actinomycetota</taxon>
        <taxon>Actinomycetes</taxon>
        <taxon>Kitasatosporales</taxon>
        <taxon>Streptomycetaceae</taxon>
        <taxon>Streptomyces</taxon>
    </lineage>
</organism>
<reference evidence="2" key="1">
    <citation type="submission" date="2022-06" db="EMBL/GenBank/DDBJ databases">
        <title>Genome public.</title>
        <authorList>
            <person name="Sun Q."/>
        </authorList>
    </citation>
    <scope>NUCLEOTIDE SEQUENCE</scope>
    <source>
        <strain evidence="2">CWNU-1</strain>
    </source>
</reference>
<name>A0ABT0UM01_9ACTN</name>
<keyword evidence="1" id="KW-0472">Membrane</keyword>
<dbReference type="EMBL" id="JAMQAW010000008">
    <property type="protein sequence ID" value="MCM2388645.1"/>
    <property type="molecule type" value="Genomic_DNA"/>
</dbReference>
<sequence length="215" mass="22497">MSASPVTAPVPDARGRAWANATASAFAGGLLLGVLTNLAQGWLPGAWNQIANSGAVWSIAAFAAGALLARRVGLPVAAVAGLFAESGLVVGYYGYAEVARDGMGSLFAPLVWLGMAFIAGPLFGVAGFAWRGISPRQRVIGLAALAGVFGTEAIHYAWVLHYASQAWTCLAVLVLVPLLMGRTHRERALTLLTAIPFSLLAYLVFYQLILTTLLD</sequence>
<dbReference type="InterPro" id="IPR045393">
    <property type="entry name" value="DUF6518"/>
</dbReference>
<keyword evidence="1" id="KW-0812">Transmembrane</keyword>
<feature type="transmembrane region" description="Helical" evidence="1">
    <location>
        <begin position="21"/>
        <end position="43"/>
    </location>
</feature>
<keyword evidence="3" id="KW-1185">Reference proteome</keyword>
<evidence type="ECO:0000313" key="3">
    <source>
        <dbReference type="Proteomes" id="UP001431429"/>
    </source>
</evidence>
<dbReference type="RefSeq" id="WP_250918988.1">
    <property type="nucleotide sequence ID" value="NZ_JAMQAW010000008.1"/>
</dbReference>
<feature type="transmembrane region" description="Helical" evidence="1">
    <location>
        <begin position="49"/>
        <end position="69"/>
    </location>
</feature>
<keyword evidence="1" id="KW-1133">Transmembrane helix</keyword>
<evidence type="ECO:0000256" key="1">
    <source>
        <dbReference type="SAM" id="Phobius"/>
    </source>
</evidence>
<feature type="transmembrane region" description="Helical" evidence="1">
    <location>
        <begin position="164"/>
        <end position="181"/>
    </location>
</feature>
<evidence type="ECO:0000313" key="2">
    <source>
        <dbReference type="EMBL" id="MCM2388645.1"/>
    </source>
</evidence>
<feature type="transmembrane region" description="Helical" evidence="1">
    <location>
        <begin position="188"/>
        <end position="209"/>
    </location>
</feature>